<dbReference type="GO" id="GO:0016491">
    <property type="term" value="F:oxidoreductase activity"/>
    <property type="evidence" value="ECO:0007669"/>
    <property type="project" value="UniProtKB-KW"/>
</dbReference>
<dbReference type="Proteomes" id="UP000001192">
    <property type="component" value="Plasmid pBPHY01"/>
</dbReference>
<keyword evidence="4" id="KW-1185">Reference proteome</keyword>
<keyword evidence="3" id="KW-0614">Plasmid</keyword>
<dbReference type="InterPro" id="IPR036188">
    <property type="entry name" value="FAD/NAD-bd_sf"/>
</dbReference>
<evidence type="ECO:0000259" key="2">
    <source>
        <dbReference type="Pfam" id="PF01266"/>
    </source>
</evidence>
<gene>
    <name evidence="3" type="ordered locus">Bphy_6312</name>
</gene>
<accession>B2JWL7</accession>
<dbReference type="SUPFAM" id="SSF51905">
    <property type="entry name" value="FAD/NAD(P)-binding domain"/>
    <property type="match status" value="1"/>
</dbReference>
<geneLocation type="plasmid" evidence="3 4">
    <name>pBPHY01</name>
</geneLocation>
<dbReference type="InterPro" id="IPR006076">
    <property type="entry name" value="FAD-dep_OxRdtase"/>
</dbReference>
<sequence>MSARFATEGHALSTVWLPESLDAEMAPPASDMTCDVAVIGGGLSGLSTALHLKRFEPKLDVALFEAGRIGYGASGLSSGQCAPRIGPSIERQVKTLGEDFARTAYLYSVDAMEYAGKLVRGLAIDCDCRPTGQWQVALRERDAGVLARRADVYRALGLEVPLVATEEVRRLMPGSGAIVNALRYPALQLNPGRLCIAMKRAAHDLGVRIFERARVTRFDIASGKLDVGTANVSATRSVVTVDGMAASLGILRRHVLPIVVHAAVTTPLTPAQRDAIGWRPDSPGLFDARPAFNFMRPMPEGSVLIGGEYRYGPGIASTGGADATVAARLARQLQAFFPSLSGLPIARSWYGTPGCTLNEWPIVTPLDDRSRHWHLGAWNGHGIALSLAAGHDLAAHMTGLRPERPLPWRLPRQPGIPAPLARLAIPLYLAYLRHASRLTHPKGTLKCS</sequence>
<dbReference type="HOGENOM" id="CLU_007884_3_0_4"/>
<evidence type="ECO:0000313" key="3">
    <source>
        <dbReference type="EMBL" id="ACC75344.1"/>
    </source>
</evidence>
<dbReference type="RefSeq" id="WP_012405503.1">
    <property type="nucleotide sequence ID" value="NZ_CADFGH010000018.1"/>
</dbReference>
<keyword evidence="1" id="KW-0560">Oxidoreductase</keyword>
<dbReference type="PANTHER" id="PTHR13847">
    <property type="entry name" value="SARCOSINE DEHYDROGENASE-RELATED"/>
    <property type="match status" value="1"/>
</dbReference>
<dbReference type="Gene3D" id="3.30.9.10">
    <property type="entry name" value="D-Amino Acid Oxidase, subunit A, domain 2"/>
    <property type="match status" value="1"/>
</dbReference>
<dbReference type="Gene3D" id="3.50.50.60">
    <property type="entry name" value="FAD/NAD(P)-binding domain"/>
    <property type="match status" value="1"/>
</dbReference>
<evidence type="ECO:0000313" key="4">
    <source>
        <dbReference type="Proteomes" id="UP000001192"/>
    </source>
</evidence>
<organism evidence="3 4">
    <name type="scientific">Paraburkholderia phymatum (strain DSM 17167 / CIP 108236 / LMG 21445 / STM815)</name>
    <name type="common">Burkholderia phymatum</name>
    <dbReference type="NCBI Taxonomy" id="391038"/>
    <lineage>
        <taxon>Bacteria</taxon>
        <taxon>Pseudomonadati</taxon>
        <taxon>Pseudomonadota</taxon>
        <taxon>Betaproteobacteria</taxon>
        <taxon>Burkholderiales</taxon>
        <taxon>Burkholderiaceae</taxon>
        <taxon>Paraburkholderia</taxon>
    </lineage>
</organism>
<feature type="domain" description="FAD dependent oxidoreductase" evidence="2">
    <location>
        <begin position="35"/>
        <end position="395"/>
    </location>
</feature>
<dbReference type="PANTHER" id="PTHR13847:SF281">
    <property type="entry name" value="FAD DEPENDENT OXIDOREDUCTASE DOMAIN-CONTAINING PROTEIN"/>
    <property type="match status" value="1"/>
</dbReference>
<dbReference type="KEGG" id="bph:Bphy_6312"/>
<protein>
    <submittedName>
        <fullName evidence="3">FAD dependent oxidoreductase</fullName>
    </submittedName>
</protein>
<dbReference type="AlphaFoldDB" id="B2JWL7"/>
<evidence type="ECO:0000256" key="1">
    <source>
        <dbReference type="ARBA" id="ARBA00023002"/>
    </source>
</evidence>
<dbReference type="EMBL" id="CP001045">
    <property type="protein sequence ID" value="ACC75344.1"/>
    <property type="molecule type" value="Genomic_DNA"/>
</dbReference>
<proteinExistence type="predicted"/>
<name>B2JWL7_PARP8</name>
<reference evidence="4" key="1">
    <citation type="journal article" date="2014" name="Stand. Genomic Sci.">
        <title>Complete genome sequence of Burkholderia phymatum STM815(T), a broad host range and efficient nitrogen-fixing symbiont of Mimosa species.</title>
        <authorList>
            <person name="Moulin L."/>
            <person name="Klonowska A."/>
            <person name="Caroline B."/>
            <person name="Booth K."/>
            <person name="Vriezen J.A."/>
            <person name="Melkonian R."/>
            <person name="James E.K."/>
            <person name="Young J.P."/>
            <person name="Bena G."/>
            <person name="Hauser L."/>
            <person name="Land M."/>
            <person name="Kyrpides N."/>
            <person name="Bruce D."/>
            <person name="Chain P."/>
            <person name="Copeland A."/>
            <person name="Pitluck S."/>
            <person name="Woyke T."/>
            <person name="Lizotte-Waniewski M."/>
            <person name="Bristow J."/>
            <person name="Riley M."/>
        </authorList>
    </citation>
    <scope>NUCLEOTIDE SEQUENCE [LARGE SCALE GENOMIC DNA]</scope>
    <source>
        <strain evidence="4">DSM 17167 / CIP 108236 / LMG 21445 / STM815</strain>
        <plasmid evidence="4">Plasmid pBPHY01</plasmid>
    </source>
</reference>
<dbReference type="Pfam" id="PF01266">
    <property type="entry name" value="DAO"/>
    <property type="match status" value="1"/>
</dbReference>
<dbReference type="GO" id="GO:0005737">
    <property type="term" value="C:cytoplasm"/>
    <property type="evidence" value="ECO:0007669"/>
    <property type="project" value="TreeGrafter"/>
</dbReference>